<reference evidence="1 2" key="1">
    <citation type="submission" date="2016-07" db="EMBL/GenBank/DDBJ databases">
        <title>Pervasive Adenine N6-methylation of Active Genes in Fungi.</title>
        <authorList>
            <consortium name="DOE Joint Genome Institute"/>
            <person name="Mondo S.J."/>
            <person name="Dannebaum R.O."/>
            <person name="Kuo R.C."/>
            <person name="Labutti K."/>
            <person name="Haridas S."/>
            <person name="Kuo A."/>
            <person name="Salamov A."/>
            <person name="Ahrendt S.R."/>
            <person name="Lipzen A."/>
            <person name="Sullivan W."/>
            <person name="Andreopoulos W.B."/>
            <person name="Clum A."/>
            <person name="Lindquist E."/>
            <person name="Daum C."/>
            <person name="Ramamoorthy G.K."/>
            <person name="Gryganskyi A."/>
            <person name="Culley D."/>
            <person name="Magnuson J.K."/>
            <person name="James T.Y."/>
            <person name="O'Malley M.A."/>
            <person name="Stajich J.E."/>
            <person name="Spatafora J.W."/>
            <person name="Visel A."/>
            <person name="Grigoriev I.V."/>
        </authorList>
    </citation>
    <scope>NUCLEOTIDE SEQUENCE [LARGE SCALE GENOMIC DNA]</scope>
    <source>
        <strain evidence="1 2">JEL800</strain>
    </source>
</reference>
<comment type="caution">
    <text evidence="1">The sequence shown here is derived from an EMBL/GenBank/DDBJ whole genome shotgun (WGS) entry which is preliminary data.</text>
</comment>
<organism evidence="1 2">
    <name type="scientific">Rhizoclosmatium globosum</name>
    <dbReference type="NCBI Taxonomy" id="329046"/>
    <lineage>
        <taxon>Eukaryota</taxon>
        <taxon>Fungi</taxon>
        <taxon>Fungi incertae sedis</taxon>
        <taxon>Chytridiomycota</taxon>
        <taxon>Chytridiomycota incertae sedis</taxon>
        <taxon>Chytridiomycetes</taxon>
        <taxon>Chytridiales</taxon>
        <taxon>Chytriomycetaceae</taxon>
        <taxon>Rhizoclosmatium</taxon>
    </lineage>
</organism>
<gene>
    <name evidence="1" type="ORF">BCR33DRAFT_767227</name>
</gene>
<evidence type="ECO:0000313" key="1">
    <source>
        <dbReference type="EMBL" id="ORY42383.1"/>
    </source>
</evidence>
<name>A0A1Y2C5S1_9FUNG</name>
<accession>A0A1Y2C5S1</accession>
<keyword evidence="2" id="KW-1185">Reference proteome</keyword>
<protein>
    <submittedName>
        <fullName evidence="1">Uncharacterized protein</fullName>
    </submittedName>
</protein>
<dbReference type="OrthoDB" id="2137760at2759"/>
<proteinExistence type="predicted"/>
<evidence type="ECO:0000313" key="2">
    <source>
        <dbReference type="Proteomes" id="UP000193642"/>
    </source>
</evidence>
<dbReference type="AlphaFoldDB" id="A0A1Y2C5S1"/>
<dbReference type="Proteomes" id="UP000193642">
    <property type="component" value="Unassembled WGS sequence"/>
</dbReference>
<sequence>MNAPTINRFTSAFSSASLHLSDLDHPDAGFTRRIRDVLRTESHFPEGFNVPPHFVGRFQRGVSQDQLDLLSGEPGKKLSWVFGHDAFSSFAGMNHTQAMLAVGFSKSWLRKRLDDGTQHRLVIFPCSDDELVLGTWDNMMKLIKIHYGEEVHSRLFPHLEKLKTFHIKRIDPSGRLRYISELSVEDKLIHSEFYSVDKLMKLSHVSLYDARGFFYHTMGCNYLFIGKGHSRDPDGKDRLEYLLPNRRIHEIPHAYIHKIEIDLESIINEHEGRILTKYERCQEVANKFKNREVIRSDSTLVEGILGRLFEAVFLKTLKTYLMSRPTSYLLQVFGGDTIRELCGLSVPKALLSLGFSKAYLARLYQEGYSHKLVLFPEPMIRTHATWDEIFSLVKEVYGSDIYEKLLPHLPALKLKHFTDIKGVETLKKVSNLHRQEKENHPDYFSPEKIRSIESVSLLEARGFFYHSIRCNQLFEGMGYTRARNGDDRAEFLVLNSKVANIQDVVVVDVKFSFDELED</sequence>
<dbReference type="EMBL" id="MCGO01000029">
    <property type="protein sequence ID" value="ORY42383.1"/>
    <property type="molecule type" value="Genomic_DNA"/>
</dbReference>